<proteinExistence type="predicted"/>
<evidence type="ECO:0000313" key="1">
    <source>
        <dbReference type="EMBL" id="UPK94208.1"/>
    </source>
</evidence>
<evidence type="ECO:0000313" key="2">
    <source>
        <dbReference type="Proteomes" id="UP000830768"/>
    </source>
</evidence>
<reference evidence="1" key="1">
    <citation type="submission" date="2021-11" db="EMBL/GenBank/DDBJ databases">
        <title>Fusarium solani-melongenae Genome sequencing and assembly.</title>
        <authorList>
            <person name="Xie S."/>
            <person name="Huang L."/>
            <person name="Zhang X."/>
        </authorList>
    </citation>
    <scope>NUCLEOTIDE SEQUENCE</scope>
    <source>
        <strain evidence="1">CRI 24-3</strain>
    </source>
</reference>
<name>A0ACD3YYY4_FUSSC</name>
<accession>A0ACD3YYY4</accession>
<protein>
    <submittedName>
        <fullName evidence="1">Uncharacterized protein</fullName>
    </submittedName>
</protein>
<keyword evidence="2" id="KW-1185">Reference proteome</keyword>
<sequence length="423" mass="46028">MSTGVFRVQLPQLGTIEGCEGDVVAFCGVPYATLRDRLSEPLLKDQYESPIDATKSGPASPSPPGAFQLEMTLMQQNLPDPELVTSDTEQLNLNIWVPKQEDGGLPRANSLPVFVWIHGGGFVSGSASYPHYDLTELVRLSVELGKPIIGVGVNFRLGMLGLLTSNELRSTGYKPNNQLRDQQVALEWLRKHIADFGGAVDQITLAGESTGAANMIKYVQASSMAIFAAHKKPGVAQKFPQFMRQVLADHRPAVDELLAAYGFSNEQLDDEAGFKAFLSFINDIGYFAATYSFGKGWGPNTYTFLLNEKNPWSGMFQGQSMHVIDVTLLFQNFKNDLPPAMVEAGKQMAGDLFTFVWGSAPWPSKGTKVYGPSSWDAKATDATSKVVDDILAAETGRRRAMIDIGESIGFDKIASAYGAFMAS</sequence>
<organism evidence="1 2">
    <name type="scientific">Fusarium solani subsp. cucurbitae</name>
    <name type="common">Neocosmosporum cucurbitae</name>
    <dbReference type="NCBI Taxonomy" id="2747967"/>
    <lineage>
        <taxon>Eukaryota</taxon>
        <taxon>Fungi</taxon>
        <taxon>Dikarya</taxon>
        <taxon>Ascomycota</taxon>
        <taxon>Pezizomycotina</taxon>
        <taxon>Sordariomycetes</taxon>
        <taxon>Hypocreomycetidae</taxon>
        <taxon>Hypocreales</taxon>
        <taxon>Nectriaceae</taxon>
        <taxon>Fusarium</taxon>
        <taxon>Fusarium solani species complex</taxon>
    </lineage>
</organism>
<dbReference type="Proteomes" id="UP000830768">
    <property type="component" value="Chromosome 4"/>
</dbReference>
<gene>
    <name evidence="1" type="ORF">LCI18_005143</name>
</gene>
<dbReference type="EMBL" id="CP090033">
    <property type="protein sequence ID" value="UPK94208.1"/>
    <property type="molecule type" value="Genomic_DNA"/>
</dbReference>